<dbReference type="PROSITE" id="PS50994">
    <property type="entry name" value="INTEGRASE"/>
    <property type="match status" value="1"/>
</dbReference>
<dbReference type="AlphaFoldDB" id="A0A438DL84"/>
<dbReference type="Proteomes" id="UP000288805">
    <property type="component" value="Unassembled WGS sequence"/>
</dbReference>
<dbReference type="InterPro" id="IPR012337">
    <property type="entry name" value="RNaseH-like_sf"/>
</dbReference>
<dbReference type="InterPro" id="IPR001584">
    <property type="entry name" value="Integrase_cat-core"/>
</dbReference>
<comment type="caution">
    <text evidence="2">The sequence shown here is derived from an EMBL/GenBank/DDBJ whole genome shotgun (WGS) entry which is preliminary data.</text>
</comment>
<proteinExistence type="predicted"/>
<evidence type="ECO:0000313" key="3">
    <source>
        <dbReference type="Proteomes" id="UP000288805"/>
    </source>
</evidence>
<evidence type="ECO:0000313" key="2">
    <source>
        <dbReference type="EMBL" id="RVW36198.1"/>
    </source>
</evidence>
<dbReference type="InterPro" id="IPR039537">
    <property type="entry name" value="Retrotran_Ty1/copia-like"/>
</dbReference>
<dbReference type="GO" id="GO:0015074">
    <property type="term" value="P:DNA integration"/>
    <property type="evidence" value="ECO:0007669"/>
    <property type="project" value="InterPro"/>
</dbReference>
<name>A0A438DL84_VITVI</name>
<dbReference type="SUPFAM" id="SSF53098">
    <property type="entry name" value="Ribonuclease H-like"/>
    <property type="match status" value="1"/>
</dbReference>
<dbReference type="PANTHER" id="PTHR42648:SF26">
    <property type="entry name" value="INTEGRASE CATALYTIC DOMAIN-CONTAINING PROTEIN"/>
    <property type="match status" value="1"/>
</dbReference>
<dbReference type="InterPro" id="IPR036397">
    <property type="entry name" value="RNaseH_sf"/>
</dbReference>
<evidence type="ECO:0000259" key="1">
    <source>
        <dbReference type="PROSITE" id="PS50994"/>
    </source>
</evidence>
<dbReference type="PANTHER" id="PTHR42648">
    <property type="entry name" value="TRANSPOSASE, PUTATIVE-RELATED"/>
    <property type="match status" value="1"/>
</dbReference>
<feature type="domain" description="Integrase catalytic" evidence="1">
    <location>
        <begin position="122"/>
        <end position="280"/>
    </location>
</feature>
<sequence length="548" mass="61101">MPPLLTDSTISLKDLNLALLDFSICNNKPSIQSTRSAVEIWNALNQIYSASSMAQVTELRTKLQTLKKDGLSTSEYIQRLKSICNSLAAIGEPVSEKDHLIYLFNGLDQFSYPAMAHPAVTHNTVPDTNWYMDLGATHHFTPDINMLDNVAPFSGSDWVIIGIGSGFEESSPSRPMGPSPVRSISGARYFLLFIDDHTRFTWFYLLKTKDEVYPTFLKFQALIEKQVNTKIKAVQSDWAGEFRSLSILFSNMGIVHCLSCLYTSQQNGRVERKNRHVVEMGMPLSYWPHAFQTATYLINRLPIPVLHHQSPYFTLYHKLLAYTHLKGARHVIFNEDSFPFKNLKSSLSQPISSFSSLSIPLSIPLPPLSPSPPMSPSIPPPFPPSPRVNLPVPCVNTDFLLLLVLSLSLLPFVKLLKILHGSKPWNWNLFPSTQQDLASGSFTFLRQGLEVHHTPTGIHLSQAKYITDLLTRAAMLDAKPCPTPMSSNTNLSLHDGVALENDANWASCPNDRRSTSGYCLFLGSNLVSWSSSKKKWSPAPAPNQSTEG</sequence>
<reference evidence="2 3" key="1">
    <citation type="journal article" date="2018" name="PLoS Genet.">
        <title>Population sequencing reveals clonal diversity and ancestral inbreeding in the grapevine cultivar Chardonnay.</title>
        <authorList>
            <person name="Roach M.J."/>
            <person name="Johnson D.L."/>
            <person name="Bohlmann J."/>
            <person name="van Vuuren H.J."/>
            <person name="Jones S.J."/>
            <person name="Pretorius I.S."/>
            <person name="Schmidt S.A."/>
            <person name="Borneman A.R."/>
        </authorList>
    </citation>
    <scope>NUCLEOTIDE SEQUENCE [LARGE SCALE GENOMIC DNA]</scope>
    <source>
        <strain evidence="3">cv. Chardonnay</strain>
        <tissue evidence="2">Leaf</tissue>
    </source>
</reference>
<dbReference type="Pfam" id="PF14223">
    <property type="entry name" value="Retrotran_gag_2"/>
    <property type="match status" value="1"/>
</dbReference>
<dbReference type="EMBL" id="QGNW01001581">
    <property type="protein sequence ID" value="RVW36198.1"/>
    <property type="molecule type" value="Genomic_DNA"/>
</dbReference>
<dbReference type="GO" id="GO:0003676">
    <property type="term" value="F:nucleic acid binding"/>
    <property type="evidence" value="ECO:0007669"/>
    <property type="project" value="InterPro"/>
</dbReference>
<dbReference type="Gene3D" id="3.30.420.10">
    <property type="entry name" value="Ribonuclease H-like superfamily/Ribonuclease H"/>
    <property type="match status" value="1"/>
</dbReference>
<gene>
    <name evidence="2" type="primary">RE2_449</name>
    <name evidence="2" type="ORF">CK203_100386</name>
</gene>
<accession>A0A438DL84</accession>
<organism evidence="2 3">
    <name type="scientific">Vitis vinifera</name>
    <name type="common">Grape</name>
    <dbReference type="NCBI Taxonomy" id="29760"/>
    <lineage>
        <taxon>Eukaryota</taxon>
        <taxon>Viridiplantae</taxon>
        <taxon>Streptophyta</taxon>
        <taxon>Embryophyta</taxon>
        <taxon>Tracheophyta</taxon>
        <taxon>Spermatophyta</taxon>
        <taxon>Magnoliopsida</taxon>
        <taxon>eudicotyledons</taxon>
        <taxon>Gunneridae</taxon>
        <taxon>Pentapetalae</taxon>
        <taxon>rosids</taxon>
        <taxon>Vitales</taxon>
        <taxon>Vitaceae</taxon>
        <taxon>Viteae</taxon>
        <taxon>Vitis</taxon>
    </lineage>
</organism>
<protein>
    <submittedName>
        <fullName evidence="2">Retrovirus-related Pol polyprotein from transposon RE2</fullName>
    </submittedName>
</protein>